<reference evidence="1" key="1">
    <citation type="submission" date="2021-08" db="EMBL/GenBank/DDBJ databases">
        <title>Chromosome-Level Trichoderma cornu-damae using Hi-C Data.</title>
        <authorList>
            <person name="Kim C.S."/>
        </authorList>
    </citation>
    <scope>NUCLEOTIDE SEQUENCE</scope>
    <source>
        <strain evidence="1">KA19-0412C</strain>
    </source>
</reference>
<dbReference type="PANTHER" id="PTHR32268">
    <property type="entry name" value="HOMOSERINE O-ACETYLTRANSFERASE"/>
    <property type="match status" value="1"/>
</dbReference>
<organism evidence="1 2">
    <name type="scientific">Trichoderma cornu-damae</name>
    <dbReference type="NCBI Taxonomy" id="654480"/>
    <lineage>
        <taxon>Eukaryota</taxon>
        <taxon>Fungi</taxon>
        <taxon>Dikarya</taxon>
        <taxon>Ascomycota</taxon>
        <taxon>Pezizomycotina</taxon>
        <taxon>Sordariomycetes</taxon>
        <taxon>Hypocreomycetidae</taxon>
        <taxon>Hypocreales</taxon>
        <taxon>Hypocreaceae</taxon>
        <taxon>Trichoderma</taxon>
    </lineage>
</organism>
<evidence type="ECO:0000313" key="2">
    <source>
        <dbReference type="Proteomes" id="UP000827724"/>
    </source>
</evidence>
<dbReference type="GO" id="GO:0016747">
    <property type="term" value="F:acyltransferase activity, transferring groups other than amino-acyl groups"/>
    <property type="evidence" value="ECO:0007669"/>
    <property type="project" value="InterPro"/>
</dbReference>
<dbReference type="SUPFAM" id="SSF53474">
    <property type="entry name" value="alpha/beta-Hydrolases"/>
    <property type="match status" value="1"/>
</dbReference>
<protein>
    <submittedName>
        <fullName evidence="1">Homoserine acetyltransferase family</fullName>
    </submittedName>
</protein>
<evidence type="ECO:0000313" key="1">
    <source>
        <dbReference type="EMBL" id="KAH6605513.1"/>
    </source>
</evidence>
<dbReference type="InterPro" id="IPR008220">
    <property type="entry name" value="HAT_MetX-like"/>
</dbReference>
<dbReference type="EMBL" id="JAIWOZ010000004">
    <property type="protein sequence ID" value="KAH6605513.1"/>
    <property type="molecule type" value="Genomic_DNA"/>
</dbReference>
<gene>
    <name evidence="1" type="ORF">Trco_004666</name>
</gene>
<dbReference type="InterPro" id="IPR029058">
    <property type="entry name" value="AB_hydrolase_fold"/>
</dbReference>
<comment type="caution">
    <text evidence="1">The sequence shown here is derived from an EMBL/GenBank/DDBJ whole genome shotgun (WGS) entry which is preliminary data.</text>
</comment>
<dbReference type="Gene3D" id="3.40.50.1820">
    <property type="entry name" value="alpha/beta hydrolase"/>
    <property type="match status" value="1"/>
</dbReference>
<dbReference type="PANTHER" id="PTHR32268:SF15">
    <property type="entry name" value="HOMOSERINE ACETYLTRANSFERASE FAMILY PROTEIN (AFU_ORTHOLOGUE AFUA_1G15350)"/>
    <property type="match status" value="1"/>
</dbReference>
<dbReference type="OrthoDB" id="9972683at2759"/>
<sequence>MPGLKRPVRVIPIKGRLLIHMDCTLTLLPHQSVLGSSMLELREADGQIPQIESTIATRRATKHHDTDKLEMFGSDNDSKRQKLFTRNTKRSRHNQMFLNGIKSTLAPHRQRDLFCCQAFYWEKVHETEMGYKKNLEDFVVNFVVNFWESWALSQDPEMLLTMLHTWQAANYSDQEPYNKNFKLAMKSIKAETLVLPEKTDLYFPPEGSEYQVRNMTKGVGRCIPFPSTWGHWYVP</sequence>
<name>A0A9P8TUN0_9HYPO</name>
<accession>A0A9P8TUN0</accession>
<dbReference type="AlphaFoldDB" id="A0A9P8TUN0"/>
<dbReference type="Proteomes" id="UP000827724">
    <property type="component" value="Unassembled WGS sequence"/>
</dbReference>
<keyword evidence="2" id="KW-1185">Reference proteome</keyword>
<proteinExistence type="predicted"/>